<accession>A0A9D1NJR6</accession>
<proteinExistence type="predicted"/>
<protein>
    <submittedName>
        <fullName evidence="1">Uncharacterized protein</fullName>
    </submittedName>
</protein>
<dbReference type="AlphaFoldDB" id="A0A9D1NJR6"/>
<sequence length="199" mass="22138">MRVCILERAVHGEKFWRITALSAEEGAVSCLLRQGSKKTGTIVPDLFDEAEITLERRKAGTEGALFVKEYALVARRSGISGNYDGLVFASRFAGILARNAFPPDARAAVFSVSRSAFCAFSEKPRKDAAFFKALWLFARECGLPAREDWFERLAFDDKLSVSAVLRAPLEEASVPAREVARLAGQLERWLAREHDFVIP</sequence>
<reference evidence="1" key="2">
    <citation type="journal article" date="2021" name="PeerJ">
        <title>Extensive microbial diversity within the chicken gut microbiome revealed by metagenomics and culture.</title>
        <authorList>
            <person name="Gilroy R."/>
            <person name="Ravi A."/>
            <person name="Getino M."/>
            <person name="Pursley I."/>
            <person name="Horton D.L."/>
            <person name="Alikhan N.F."/>
            <person name="Baker D."/>
            <person name="Gharbi K."/>
            <person name="Hall N."/>
            <person name="Watson M."/>
            <person name="Adriaenssens E.M."/>
            <person name="Foster-Nyarko E."/>
            <person name="Jarju S."/>
            <person name="Secka A."/>
            <person name="Antonio M."/>
            <person name="Oren A."/>
            <person name="Chaudhuri R.R."/>
            <person name="La Ragione R."/>
            <person name="Hildebrand F."/>
            <person name="Pallen M.J."/>
        </authorList>
    </citation>
    <scope>NUCLEOTIDE SEQUENCE</scope>
    <source>
        <strain evidence="1">10669</strain>
    </source>
</reference>
<name>A0A9D1NJR6_9BACT</name>
<gene>
    <name evidence="1" type="ORF">IAC75_01750</name>
</gene>
<dbReference type="EMBL" id="DVOG01000048">
    <property type="protein sequence ID" value="HIV03856.1"/>
    <property type="molecule type" value="Genomic_DNA"/>
</dbReference>
<dbReference type="Proteomes" id="UP000886812">
    <property type="component" value="Unassembled WGS sequence"/>
</dbReference>
<evidence type="ECO:0000313" key="2">
    <source>
        <dbReference type="Proteomes" id="UP000886812"/>
    </source>
</evidence>
<reference evidence="1" key="1">
    <citation type="submission" date="2020-10" db="EMBL/GenBank/DDBJ databases">
        <authorList>
            <person name="Gilroy R."/>
        </authorList>
    </citation>
    <scope>NUCLEOTIDE SEQUENCE</scope>
    <source>
        <strain evidence="1">10669</strain>
    </source>
</reference>
<comment type="caution">
    <text evidence="1">The sequence shown here is derived from an EMBL/GenBank/DDBJ whole genome shotgun (WGS) entry which is preliminary data.</text>
</comment>
<evidence type="ECO:0000313" key="1">
    <source>
        <dbReference type="EMBL" id="HIV03856.1"/>
    </source>
</evidence>
<organism evidence="1 2">
    <name type="scientific">Candidatus Spyradosoma merdigallinarum</name>
    <dbReference type="NCBI Taxonomy" id="2840950"/>
    <lineage>
        <taxon>Bacteria</taxon>
        <taxon>Pseudomonadati</taxon>
        <taxon>Verrucomicrobiota</taxon>
        <taxon>Opitutia</taxon>
        <taxon>Opitutia incertae sedis</taxon>
        <taxon>Candidatus Spyradosoma</taxon>
    </lineage>
</organism>